<dbReference type="GO" id="GO:0004518">
    <property type="term" value="F:nuclease activity"/>
    <property type="evidence" value="ECO:0007669"/>
    <property type="project" value="UniProtKB-KW"/>
</dbReference>
<dbReference type="InterPro" id="IPR006474">
    <property type="entry name" value="Helicase_Cas3_CRISPR-ass_core"/>
</dbReference>
<dbReference type="GO" id="GO:0003676">
    <property type="term" value="F:nucleic acid binding"/>
    <property type="evidence" value="ECO:0007669"/>
    <property type="project" value="InterPro"/>
</dbReference>
<feature type="domain" description="Helicase ATP-binding" evidence="10">
    <location>
        <begin position="247"/>
        <end position="431"/>
    </location>
</feature>
<dbReference type="NCBIfam" id="TIGR01587">
    <property type="entry name" value="cas3_core"/>
    <property type="match status" value="1"/>
</dbReference>
<dbReference type="Gene3D" id="1.10.3210.30">
    <property type="match status" value="1"/>
</dbReference>
<dbReference type="Proteomes" id="UP000305887">
    <property type="component" value="Unassembled WGS sequence"/>
</dbReference>
<dbReference type="InterPro" id="IPR006674">
    <property type="entry name" value="HD_domain"/>
</dbReference>
<comment type="similarity">
    <text evidence="2">In the central section; belongs to the CRISPR-associated helicase Cas3 family.</text>
</comment>
<evidence type="ECO:0000256" key="6">
    <source>
        <dbReference type="ARBA" id="ARBA00022801"/>
    </source>
</evidence>
<keyword evidence="7" id="KW-0347">Helicase</keyword>
<name>A0A5C4N0A1_9RHOB</name>
<dbReference type="PROSITE" id="PS51643">
    <property type="entry name" value="HD_CAS3"/>
    <property type="match status" value="1"/>
</dbReference>
<dbReference type="OrthoDB" id="9810236at2"/>
<evidence type="ECO:0000313" key="12">
    <source>
        <dbReference type="EMBL" id="TNC49641.1"/>
    </source>
</evidence>
<dbReference type="GO" id="GO:0051607">
    <property type="term" value="P:defense response to virus"/>
    <property type="evidence" value="ECO:0007669"/>
    <property type="project" value="UniProtKB-KW"/>
</dbReference>
<dbReference type="Pfam" id="PF00270">
    <property type="entry name" value="DEAD"/>
    <property type="match status" value="1"/>
</dbReference>
<feature type="domain" description="HD Cas3-type" evidence="11">
    <location>
        <begin position="12"/>
        <end position="188"/>
    </location>
</feature>
<dbReference type="InterPro" id="IPR011545">
    <property type="entry name" value="DEAD/DEAH_box_helicase_dom"/>
</dbReference>
<keyword evidence="5" id="KW-0547">Nucleotide-binding</keyword>
<dbReference type="InterPro" id="IPR014001">
    <property type="entry name" value="Helicase_ATP-bd"/>
</dbReference>
<protein>
    <submittedName>
        <fullName evidence="12">CRISPR-associated helicase Cas3</fullName>
    </submittedName>
</protein>
<dbReference type="GO" id="GO:0005524">
    <property type="term" value="F:ATP binding"/>
    <property type="evidence" value="ECO:0007669"/>
    <property type="project" value="UniProtKB-KW"/>
</dbReference>
<evidence type="ECO:0000313" key="13">
    <source>
        <dbReference type="Proteomes" id="UP000305887"/>
    </source>
</evidence>
<evidence type="ECO:0000256" key="1">
    <source>
        <dbReference type="ARBA" id="ARBA00006847"/>
    </source>
</evidence>
<dbReference type="InterPro" id="IPR038257">
    <property type="entry name" value="CRISPR-assoc_Cas3_HD_sf"/>
</dbReference>
<gene>
    <name evidence="12" type="primary">cas3</name>
    <name evidence="12" type="ORF">FHG66_10895</name>
</gene>
<evidence type="ECO:0000256" key="3">
    <source>
        <dbReference type="ARBA" id="ARBA00022722"/>
    </source>
</evidence>
<keyword evidence="8" id="KW-0067">ATP-binding</keyword>
<dbReference type="Gene3D" id="3.40.50.300">
    <property type="entry name" value="P-loop containing nucleotide triphosphate hydrolases"/>
    <property type="match status" value="2"/>
</dbReference>
<accession>A0A5C4N0A1</accession>
<dbReference type="GO" id="GO:0016787">
    <property type="term" value="F:hydrolase activity"/>
    <property type="evidence" value="ECO:0007669"/>
    <property type="project" value="UniProtKB-KW"/>
</dbReference>
<evidence type="ECO:0000256" key="5">
    <source>
        <dbReference type="ARBA" id="ARBA00022741"/>
    </source>
</evidence>
<evidence type="ECO:0000259" key="11">
    <source>
        <dbReference type="PROSITE" id="PS51643"/>
    </source>
</evidence>
<keyword evidence="13" id="KW-1185">Reference proteome</keyword>
<dbReference type="Pfam" id="PF01966">
    <property type="entry name" value="HD"/>
    <property type="match status" value="1"/>
</dbReference>
<evidence type="ECO:0000259" key="10">
    <source>
        <dbReference type="PROSITE" id="PS51192"/>
    </source>
</evidence>
<evidence type="ECO:0000256" key="2">
    <source>
        <dbReference type="ARBA" id="ARBA00009046"/>
    </source>
</evidence>
<dbReference type="GO" id="GO:0046872">
    <property type="term" value="F:metal ion binding"/>
    <property type="evidence" value="ECO:0007669"/>
    <property type="project" value="UniProtKB-KW"/>
</dbReference>
<dbReference type="PROSITE" id="PS51192">
    <property type="entry name" value="HELICASE_ATP_BIND_1"/>
    <property type="match status" value="1"/>
</dbReference>
<dbReference type="GO" id="GO:0004386">
    <property type="term" value="F:helicase activity"/>
    <property type="evidence" value="ECO:0007669"/>
    <property type="project" value="UniProtKB-KW"/>
</dbReference>
<dbReference type="Pfam" id="PF22590">
    <property type="entry name" value="Cas3-like_C_2"/>
    <property type="match status" value="1"/>
</dbReference>
<proteinExistence type="inferred from homology"/>
<comment type="caution">
    <text evidence="12">The sequence shown here is derived from an EMBL/GenBank/DDBJ whole genome shotgun (WGS) entry which is preliminary data.</text>
</comment>
<dbReference type="EMBL" id="VDFU01000010">
    <property type="protein sequence ID" value="TNC49641.1"/>
    <property type="molecule type" value="Genomic_DNA"/>
</dbReference>
<evidence type="ECO:0000256" key="4">
    <source>
        <dbReference type="ARBA" id="ARBA00022723"/>
    </source>
</evidence>
<reference evidence="12 13" key="1">
    <citation type="submission" date="2019-06" db="EMBL/GenBank/DDBJ databases">
        <title>YIM 131921 draft genome.</title>
        <authorList>
            <person name="Jiang L."/>
        </authorList>
    </citation>
    <scope>NUCLEOTIDE SEQUENCE [LARGE SCALE GENOMIC DNA]</scope>
    <source>
        <strain evidence="12 13">YIM 131921</strain>
    </source>
</reference>
<dbReference type="InterPro" id="IPR054712">
    <property type="entry name" value="Cas3-like_dom"/>
</dbReference>
<keyword evidence="4" id="KW-0479">Metal-binding</keyword>
<dbReference type="AlphaFoldDB" id="A0A5C4N0A1"/>
<evidence type="ECO:0000256" key="9">
    <source>
        <dbReference type="ARBA" id="ARBA00023118"/>
    </source>
</evidence>
<evidence type="ECO:0000256" key="7">
    <source>
        <dbReference type="ARBA" id="ARBA00022806"/>
    </source>
</evidence>
<evidence type="ECO:0000256" key="8">
    <source>
        <dbReference type="ARBA" id="ARBA00022840"/>
    </source>
</evidence>
<dbReference type="CDD" id="cd09641">
    <property type="entry name" value="Cas3''_I"/>
    <property type="match status" value="1"/>
</dbReference>
<keyword evidence="9" id="KW-0051">Antiviral defense</keyword>
<sequence>MTYWAHSGSAADRSDWQPLPHHLHGVAVLAADAGRRLGIERAARLAALLHDLGKYNPAFQKRIAGGKERVDHSTAGGAILKELAQGRDRLVADLLAYIILGHHAGLPDGMGAGESGTVAARLAAFDASCLDPTWRDEIAFDLAGVADEVSCKVRWQIDKYGALDPIGRFDLSLIVRMIFSCLVDADRRDTEDHYVCIGQEPAPDRDWPNLQAILPDLIARFDTHMATKAQEGTLNGLRGDILAHARAKAALPPGLFTLTVPTGGGKTLASLGFALDHARAQDLRRIVYAIPYTSIIDQTASIFREVLGDSVVLEHHSAIEEAEGHAREGRDKLKLAMEDWAAPVVVTTNVQLFESLFAARPSRARKLHNLAGSIIVLDEAQTIPRPLLEPCVRAIDALANHWGCTVLLCTATQPAFQKGCLALPLTVERELAPDPVALASRLRRTRIERAGPMDDEVLVAALAVERQALVIVNSRHHALDLYRLAKAKAKGLDGLVHLTTRQCAAHRRAVLSEVRRRLAGGEPCCVVATSLVEAGVDLDFPRVWRAEAGLDSIIQAAGRCNREGRRPADKSIVTVFSTPGRKPPAEVAGLVADMARMMDRHDDLQSLAAIEDYFAEVYWRLGEGLDGKRVIPHLSVSNTGTDFAFRSIAENFRMVESEMLPVVVPYDEVARVAVRQLGVESITSGRLHRVLQTYLVQVSPKDRDALIRGGHVAFERPDLRGDQFAVLREGSGLYRQDVGLLWEEAGLLPSGGIL</sequence>
<comment type="similarity">
    <text evidence="1">In the N-terminal section; belongs to the CRISPR-associated nuclease Cas3-HD family.</text>
</comment>
<dbReference type="SUPFAM" id="SSF109604">
    <property type="entry name" value="HD-domain/PDEase-like"/>
    <property type="match status" value="1"/>
</dbReference>
<dbReference type="SUPFAM" id="SSF52540">
    <property type="entry name" value="P-loop containing nucleoside triphosphate hydrolases"/>
    <property type="match status" value="1"/>
</dbReference>
<organism evidence="12 13">
    <name type="scientific">Rubellimicrobium rubrum</name>
    <dbReference type="NCBI Taxonomy" id="2585369"/>
    <lineage>
        <taxon>Bacteria</taxon>
        <taxon>Pseudomonadati</taxon>
        <taxon>Pseudomonadota</taxon>
        <taxon>Alphaproteobacteria</taxon>
        <taxon>Rhodobacterales</taxon>
        <taxon>Roseobacteraceae</taxon>
        <taxon>Rubellimicrobium</taxon>
    </lineage>
</organism>
<dbReference type="CDD" id="cd17930">
    <property type="entry name" value="DEXHc_cas3"/>
    <property type="match status" value="1"/>
</dbReference>
<keyword evidence="6" id="KW-0378">Hydrolase</keyword>
<dbReference type="NCBIfam" id="TIGR01596">
    <property type="entry name" value="cas3_HD"/>
    <property type="match status" value="1"/>
</dbReference>
<dbReference type="InterPro" id="IPR006483">
    <property type="entry name" value="CRISPR-assoc_Cas3_HD"/>
</dbReference>
<keyword evidence="3" id="KW-0540">Nuclease</keyword>
<dbReference type="InterPro" id="IPR027417">
    <property type="entry name" value="P-loop_NTPase"/>
</dbReference>